<dbReference type="AlphaFoldDB" id="A0AAD8H941"/>
<dbReference type="InterPro" id="IPR006501">
    <property type="entry name" value="Pectinesterase_inhib_dom"/>
</dbReference>
<keyword evidence="1" id="KW-1133">Transmembrane helix</keyword>
<dbReference type="Gene3D" id="1.20.140.40">
    <property type="entry name" value="Invertase/pectin methylesterase inhibitor family protein"/>
    <property type="match status" value="1"/>
</dbReference>
<dbReference type="Pfam" id="PF04043">
    <property type="entry name" value="PMEI"/>
    <property type="match status" value="1"/>
</dbReference>
<reference evidence="3" key="1">
    <citation type="submission" date="2023-02" db="EMBL/GenBank/DDBJ databases">
        <title>Genome of toxic invasive species Heracleum sosnowskyi carries increased number of genes despite the absence of recent whole-genome duplications.</title>
        <authorList>
            <person name="Schelkunov M."/>
            <person name="Shtratnikova V."/>
            <person name="Makarenko M."/>
            <person name="Klepikova A."/>
            <person name="Omelchenko D."/>
            <person name="Novikova G."/>
            <person name="Obukhova E."/>
            <person name="Bogdanov V."/>
            <person name="Penin A."/>
            <person name="Logacheva M."/>
        </authorList>
    </citation>
    <scope>NUCLEOTIDE SEQUENCE</scope>
    <source>
        <strain evidence="3">Hsosn_3</strain>
        <tissue evidence="3">Leaf</tissue>
    </source>
</reference>
<reference evidence="3" key="2">
    <citation type="submission" date="2023-05" db="EMBL/GenBank/DDBJ databases">
        <authorList>
            <person name="Schelkunov M.I."/>
        </authorList>
    </citation>
    <scope>NUCLEOTIDE SEQUENCE</scope>
    <source>
        <strain evidence="3">Hsosn_3</strain>
        <tissue evidence="3">Leaf</tissue>
    </source>
</reference>
<accession>A0AAD8H941</accession>
<evidence type="ECO:0000313" key="4">
    <source>
        <dbReference type="Proteomes" id="UP001237642"/>
    </source>
</evidence>
<keyword evidence="1" id="KW-0472">Membrane</keyword>
<dbReference type="EMBL" id="JAUIZM010000009">
    <property type="protein sequence ID" value="KAK1363427.1"/>
    <property type="molecule type" value="Genomic_DNA"/>
</dbReference>
<sequence>MDSTRTNLLEKQPSEAEVPKNNTFKLYILSLVILLSLVTAGILFITSVINLSESDPISSIQIVELAPTTGHSIRAICSFAPYKRLCRNTLSSSISTNISSDNLALSLDCVFPPENIILCSFQLGVSQLTSLTNISKLNHIPQLQECQVLLDKEMSGLTNSVASIQDLDLFRQEVSEYLDRFKRIETHQQVCLDKLQKSGSPKIDEIRLNLQKMRRYMSNSRAVLLNIDPIVEKIYNSSTSSSVQVHHNSIHSHAHFFHGVGYDYMIIFLLQYILLLCILISILKL</sequence>
<keyword evidence="4" id="KW-1185">Reference proteome</keyword>
<dbReference type="InterPro" id="IPR035513">
    <property type="entry name" value="Invertase/methylesterase_inhib"/>
</dbReference>
<gene>
    <name evidence="3" type="ORF">POM88_038988</name>
</gene>
<dbReference type="SUPFAM" id="SSF101148">
    <property type="entry name" value="Plant invertase/pectin methylesterase inhibitor"/>
    <property type="match status" value="1"/>
</dbReference>
<dbReference type="Proteomes" id="UP001237642">
    <property type="component" value="Unassembled WGS sequence"/>
</dbReference>
<feature type="transmembrane region" description="Helical" evidence="1">
    <location>
        <begin position="26"/>
        <end position="51"/>
    </location>
</feature>
<dbReference type="SMART" id="SM00856">
    <property type="entry name" value="PMEI"/>
    <property type="match status" value="1"/>
</dbReference>
<feature type="domain" description="Pectinesterase inhibitor" evidence="2">
    <location>
        <begin position="68"/>
        <end position="223"/>
    </location>
</feature>
<feature type="transmembrane region" description="Helical" evidence="1">
    <location>
        <begin position="264"/>
        <end position="283"/>
    </location>
</feature>
<protein>
    <recommendedName>
        <fullName evidence="2">Pectinesterase inhibitor domain-containing protein</fullName>
    </recommendedName>
</protein>
<evidence type="ECO:0000259" key="2">
    <source>
        <dbReference type="SMART" id="SM00856"/>
    </source>
</evidence>
<dbReference type="GO" id="GO:0004857">
    <property type="term" value="F:enzyme inhibitor activity"/>
    <property type="evidence" value="ECO:0007669"/>
    <property type="project" value="InterPro"/>
</dbReference>
<organism evidence="3 4">
    <name type="scientific">Heracleum sosnowskyi</name>
    <dbReference type="NCBI Taxonomy" id="360622"/>
    <lineage>
        <taxon>Eukaryota</taxon>
        <taxon>Viridiplantae</taxon>
        <taxon>Streptophyta</taxon>
        <taxon>Embryophyta</taxon>
        <taxon>Tracheophyta</taxon>
        <taxon>Spermatophyta</taxon>
        <taxon>Magnoliopsida</taxon>
        <taxon>eudicotyledons</taxon>
        <taxon>Gunneridae</taxon>
        <taxon>Pentapetalae</taxon>
        <taxon>asterids</taxon>
        <taxon>campanulids</taxon>
        <taxon>Apiales</taxon>
        <taxon>Apiaceae</taxon>
        <taxon>Apioideae</taxon>
        <taxon>apioid superclade</taxon>
        <taxon>Tordylieae</taxon>
        <taxon>Tordyliinae</taxon>
        <taxon>Heracleum</taxon>
    </lineage>
</organism>
<evidence type="ECO:0000256" key="1">
    <source>
        <dbReference type="SAM" id="Phobius"/>
    </source>
</evidence>
<proteinExistence type="predicted"/>
<keyword evidence="1" id="KW-0812">Transmembrane</keyword>
<comment type="caution">
    <text evidence="3">The sequence shown here is derived from an EMBL/GenBank/DDBJ whole genome shotgun (WGS) entry which is preliminary data.</text>
</comment>
<name>A0AAD8H941_9APIA</name>
<evidence type="ECO:0000313" key="3">
    <source>
        <dbReference type="EMBL" id="KAK1363427.1"/>
    </source>
</evidence>